<feature type="region of interest" description="Disordered" evidence="7">
    <location>
        <begin position="24"/>
        <end position="43"/>
    </location>
</feature>
<reference evidence="8 9" key="1">
    <citation type="journal article" date="2012" name="Genome Biol.">
        <title>The genome of the polar eukaryotic microalga coccomyxa subellipsoidea reveals traits of cold adaptation.</title>
        <authorList>
            <person name="Blanc G."/>
            <person name="Agarkova I."/>
            <person name="Grimwood J."/>
            <person name="Kuo A."/>
            <person name="Brueggeman A."/>
            <person name="Dunigan D."/>
            <person name="Gurnon J."/>
            <person name="Ladunga I."/>
            <person name="Lindquist E."/>
            <person name="Lucas S."/>
            <person name="Pangilinan J."/>
            <person name="Proschold T."/>
            <person name="Salamov A."/>
            <person name="Schmutz J."/>
            <person name="Weeks D."/>
            <person name="Yamada T."/>
            <person name="Claverie J.M."/>
            <person name="Grigoriev I."/>
            <person name="Van Etten J."/>
            <person name="Lomsadze A."/>
            <person name="Borodovsky M."/>
        </authorList>
    </citation>
    <scope>NUCLEOTIDE SEQUENCE [LARGE SCALE GENOMIC DNA]</scope>
    <source>
        <strain evidence="8 9">C-169</strain>
    </source>
</reference>
<evidence type="ECO:0000256" key="3">
    <source>
        <dbReference type="ARBA" id="ARBA00023015"/>
    </source>
</evidence>
<dbReference type="OrthoDB" id="515020at2759"/>
<evidence type="ECO:0000313" key="8">
    <source>
        <dbReference type="EMBL" id="EIE24050.1"/>
    </source>
</evidence>
<dbReference type="GO" id="GO:0042796">
    <property type="term" value="P:snRNA transcription by RNA polymerase III"/>
    <property type="evidence" value="ECO:0007669"/>
    <property type="project" value="TreeGrafter"/>
</dbReference>
<dbReference type="Proteomes" id="UP000007264">
    <property type="component" value="Unassembled WGS sequence"/>
</dbReference>
<dbReference type="GO" id="GO:0001046">
    <property type="term" value="F:core promoter sequence-specific DNA binding"/>
    <property type="evidence" value="ECO:0007669"/>
    <property type="project" value="TreeGrafter"/>
</dbReference>
<dbReference type="EMBL" id="AGSI01000006">
    <property type="protein sequence ID" value="EIE24050.1"/>
    <property type="molecule type" value="Genomic_DNA"/>
</dbReference>
<organism evidence="8 9">
    <name type="scientific">Coccomyxa subellipsoidea (strain C-169)</name>
    <name type="common">Green microalga</name>
    <dbReference type="NCBI Taxonomy" id="574566"/>
    <lineage>
        <taxon>Eukaryota</taxon>
        <taxon>Viridiplantae</taxon>
        <taxon>Chlorophyta</taxon>
        <taxon>core chlorophytes</taxon>
        <taxon>Trebouxiophyceae</taxon>
        <taxon>Trebouxiophyceae incertae sedis</taxon>
        <taxon>Coccomyxaceae</taxon>
        <taxon>Coccomyxa</taxon>
        <taxon>Coccomyxa subellipsoidea</taxon>
    </lineage>
</organism>
<dbReference type="GO" id="GO:0001006">
    <property type="term" value="F:RNA polymerase III type 3 promoter sequence-specific DNA binding"/>
    <property type="evidence" value="ECO:0007669"/>
    <property type="project" value="TreeGrafter"/>
</dbReference>
<keyword evidence="5" id="KW-0804">Transcription</keyword>
<evidence type="ECO:0008006" key="10">
    <source>
        <dbReference type="Google" id="ProtNLM"/>
    </source>
</evidence>
<evidence type="ECO:0000256" key="7">
    <source>
        <dbReference type="SAM" id="MobiDB-lite"/>
    </source>
</evidence>
<evidence type="ECO:0000256" key="2">
    <source>
        <dbReference type="ARBA" id="ARBA00010410"/>
    </source>
</evidence>
<dbReference type="GO" id="GO:0003681">
    <property type="term" value="F:bent DNA binding"/>
    <property type="evidence" value="ECO:0007669"/>
    <property type="project" value="TreeGrafter"/>
</dbReference>
<dbReference type="KEGG" id="csl:COCSUDRAFT_62573"/>
<dbReference type="GO" id="GO:0005634">
    <property type="term" value="C:nucleus"/>
    <property type="evidence" value="ECO:0007669"/>
    <property type="project" value="UniProtKB-SubCell"/>
</dbReference>
<evidence type="ECO:0000256" key="5">
    <source>
        <dbReference type="ARBA" id="ARBA00023163"/>
    </source>
</evidence>
<keyword evidence="6" id="KW-0539">Nucleus</keyword>
<dbReference type="STRING" id="574566.I0Z081"/>
<dbReference type="RefSeq" id="XP_005648594.1">
    <property type="nucleotide sequence ID" value="XM_005648537.1"/>
</dbReference>
<proteinExistence type="inferred from homology"/>
<evidence type="ECO:0000313" key="9">
    <source>
        <dbReference type="Proteomes" id="UP000007264"/>
    </source>
</evidence>
<accession>I0Z081</accession>
<evidence type="ECO:0000256" key="1">
    <source>
        <dbReference type="ARBA" id="ARBA00004123"/>
    </source>
</evidence>
<keyword evidence="4" id="KW-0238">DNA-binding</keyword>
<dbReference type="GO" id="GO:0019185">
    <property type="term" value="C:snRNA-activating protein complex"/>
    <property type="evidence" value="ECO:0007669"/>
    <property type="project" value="TreeGrafter"/>
</dbReference>
<dbReference type="PANTHER" id="PTHR13421:SF16">
    <property type="entry name" value="SNRNA-ACTIVATING PROTEIN COMPLEX SUBUNIT 3"/>
    <property type="match status" value="1"/>
</dbReference>
<comment type="similarity">
    <text evidence="2">Belongs to the SNAPC3/SRD2 family.</text>
</comment>
<feature type="region of interest" description="Disordered" evidence="7">
    <location>
        <begin position="138"/>
        <end position="166"/>
    </location>
</feature>
<dbReference type="GO" id="GO:0000978">
    <property type="term" value="F:RNA polymerase II cis-regulatory region sequence-specific DNA binding"/>
    <property type="evidence" value="ECO:0007669"/>
    <property type="project" value="TreeGrafter"/>
</dbReference>
<dbReference type="InterPro" id="IPR022042">
    <property type="entry name" value="snRNA-activating_su3"/>
</dbReference>
<comment type="caution">
    <text evidence="8">The sequence shown here is derived from an EMBL/GenBank/DDBJ whole genome shotgun (WGS) entry which is preliminary data.</text>
</comment>
<feature type="compositionally biased region" description="Basic and acidic residues" evidence="7">
    <location>
        <begin position="143"/>
        <end position="166"/>
    </location>
</feature>
<keyword evidence="3" id="KW-0805">Transcription regulation</keyword>
<gene>
    <name evidence="8" type="ORF">COCSUDRAFT_62573</name>
</gene>
<dbReference type="Pfam" id="PF12251">
    <property type="entry name" value="SNAPC3"/>
    <property type="match status" value="1"/>
</dbReference>
<evidence type="ECO:0000256" key="4">
    <source>
        <dbReference type="ARBA" id="ARBA00023125"/>
    </source>
</evidence>
<keyword evidence="9" id="KW-1185">Reference proteome</keyword>
<name>I0Z081_COCSC</name>
<sequence length="287" mass="32723">MEEVLKALGKRLESKKGHARLRFREQRPPQHLSASSERDTGQRLSDDEILLTVGILRYGHSNRLQELVVAGSQRMTDLRDALACPADINLRALGMAVPSAYFYIEGTFYNDLRAAGSLDYSEPIISFCQQNSLLPPAAEEADAEARQRGDADQEGSRDEAPQASYKREDMHSTRFMDLVNLRVGSFPGYVFCHQGCCEHALYFKDVRRIHPDDSHSLSDYPIPVYQAQFRRQRCSLCATRFAVKVTYEDEHAPESPAFWCIECYQAMHYDGSGKLKYQHKVFPYQVN</sequence>
<evidence type="ECO:0000256" key="6">
    <source>
        <dbReference type="ARBA" id="ARBA00023242"/>
    </source>
</evidence>
<dbReference type="AlphaFoldDB" id="I0Z081"/>
<dbReference type="GeneID" id="17042048"/>
<dbReference type="eggNOG" id="KOG2664">
    <property type="taxonomic scope" value="Eukaryota"/>
</dbReference>
<dbReference type="PANTHER" id="PTHR13421">
    <property type="entry name" value="SNRNA-ACTIVATING PROTEIN COMPLEX SUBUNIT 3"/>
    <property type="match status" value="1"/>
</dbReference>
<dbReference type="GO" id="GO:0042795">
    <property type="term" value="P:snRNA transcription by RNA polymerase II"/>
    <property type="evidence" value="ECO:0007669"/>
    <property type="project" value="TreeGrafter"/>
</dbReference>
<comment type="subcellular location">
    <subcellularLocation>
        <location evidence="1">Nucleus</location>
    </subcellularLocation>
</comment>
<protein>
    <recommendedName>
        <fullName evidence="10">snRNA-activating protein complex subunit 3</fullName>
    </recommendedName>
</protein>